<feature type="region of interest" description="Disordered" evidence="1">
    <location>
        <begin position="174"/>
        <end position="198"/>
    </location>
</feature>
<feature type="compositionally biased region" description="Pro residues" evidence="1">
    <location>
        <begin position="183"/>
        <end position="193"/>
    </location>
</feature>
<protein>
    <recommendedName>
        <fullName evidence="4">DUF1376 domain-containing protein</fullName>
    </recommendedName>
</protein>
<proteinExistence type="predicted"/>
<keyword evidence="3" id="KW-1185">Reference proteome</keyword>
<dbReference type="EMBL" id="JBHSMQ010000007">
    <property type="protein sequence ID" value="MFC5456939.1"/>
    <property type="molecule type" value="Genomic_DNA"/>
</dbReference>
<evidence type="ECO:0008006" key="4">
    <source>
        <dbReference type="Google" id="ProtNLM"/>
    </source>
</evidence>
<organism evidence="2 3">
    <name type="scientific">Prosthecobacter fluviatilis</name>
    <dbReference type="NCBI Taxonomy" id="445931"/>
    <lineage>
        <taxon>Bacteria</taxon>
        <taxon>Pseudomonadati</taxon>
        <taxon>Verrucomicrobiota</taxon>
        <taxon>Verrucomicrobiia</taxon>
        <taxon>Verrucomicrobiales</taxon>
        <taxon>Verrucomicrobiaceae</taxon>
        <taxon>Prosthecobacter</taxon>
    </lineage>
</organism>
<evidence type="ECO:0000313" key="2">
    <source>
        <dbReference type="EMBL" id="MFC5456939.1"/>
    </source>
</evidence>
<sequence>MRRPWIKIETSTPDKPEICSIATYLKVDEDTVVGKLVRLWSWAELNRIEPNDLGVTKEFLDKVVGRKGFAAALMQAGWLIETEGKLSFPNFKRHNSPVAQNKALTAKRVARHRLRKAKSNEKIADKALPKQPLEEAQAEPEVIETPTEELNVPQVITEEKPLVISEKIVIETAPEGNFEVTPEPAPAATPAPEPEPEISPAVVAEILAETVSTEEPAPRKRRSKAVTAETDQPLLF</sequence>
<dbReference type="RefSeq" id="WP_377169704.1">
    <property type="nucleotide sequence ID" value="NZ_JBHSMQ010000007.1"/>
</dbReference>
<name>A0ABW0KU36_9BACT</name>
<gene>
    <name evidence="2" type="ORF">ACFQDI_18880</name>
</gene>
<reference evidence="3" key="1">
    <citation type="journal article" date="2019" name="Int. J. Syst. Evol. Microbiol.">
        <title>The Global Catalogue of Microorganisms (GCM) 10K type strain sequencing project: providing services to taxonomists for standard genome sequencing and annotation.</title>
        <authorList>
            <consortium name="The Broad Institute Genomics Platform"/>
            <consortium name="The Broad Institute Genome Sequencing Center for Infectious Disease"/>
            <person name="Wu L."/>
            <person name="Ma J."/>
        </authorList>
    </citation>
    <scope>NUCLEOTIDE SEQUENCE [LARGE SCALE GENOMIC DNA]</scope>
    <source>
        <strain evidence="3">CGMCC 4.1469</strain>
    </source>
</reference>
<comment type="caution">
    <text evidence="2">The sequence shown here is derived from an EMBL/GenBank/DDBJ whole genome shotgun (WGS) entry which is preliminary data.</text>
</comment>
<dbReference type="Proteomes" id="UP001596052">
    <property type="component" value="Unassembled WGS sequence"/>
</dbReference>
<feature type="region of interest" description="Disordered" evidence="1">
    <location>
        <begin position="210"/>
        <end position="236"/>
    </location>
</feature>
<evidence type="ECO:0000313" key="3">
    <source>
        <dbReference type="Proteomes" id="UP001596052"/>
    </source>
</evidence>
<evidence type="ECO:0000256" key="1">
    <source>
        <dbReference type="SAM" id="MobiDB-lite"/>
    </source>
</evidence>
<accession>A0ABW0KU36</accession>